<proteinExistence type="predicted"/>
<name>A0A9W6B6D4_9FLAO</name>
<comment type="caution">
    <text evidence="3">The sequence shown here is derived from an EMBL/GenBank/DDBJ whole genome shotgun (WGS) entry which is preliminary data.</text>
</comment>
<evidence type="ECO:0000259" key="2">
    <source>
        <dbReference type="PROSITE" id="PS50110"/>
    </source>
</evidence>
<dbReference type="InterPro" id="IPR011006">
    <property type="entry name" value="CheY-like_superfamily"/>
</dbReference>
<dbReference type="Pfam" id="PF00072">
    <property type="entry name" value="Response_reg"/>
    <property type="match status" value="1"/>
</dbReference>
<feature type="modified residue" description="4-aspartylphosphate" evidence="1">
    <location>
        <position position="61"/>
    </location>
</feature>
<feature type="domain" description="Response regulatory" evidence="2">
    <location>
        <begin position="4"/>
        <end position="128"/>
    </location>
</feature>
<protein>
    <submittedName>
        <fullName evidence="3">Response regulator</fullName>
    </submittedName>
</protein>
<reference evidence="3" key="1">
    <citation type="submission" date="2022-07" db="EMBL/GenBank/DDBJ databases">
        <title>Taxonomy of Novel Oxalotrophic and Methylotrophic Bacteria.</title>
        <authorList>
            <person name="Sahin N."/>
            <person name="Tani A."/>
        </authorList>
    </citation>
    <scope>NUCLEOTIDE SEQUENCE</scope>
    <source>
        <strain evidence="3">AM327</strain>
    </source>
</reference>
<dbReference type="InterPro" id="IPR052893">
    <property type="entry name" value="TCS_response_regulator"/>
</dbReference>
<dbReference type="PANTHER" id="PTHR44520">
    <property type="entry name" value="RESPONSE REGULATOR RCP1-RELATED"/>
    <property type="match status" value="1"/>
</dbReference>
<gene>
    <name evidence="3" type="ORF">NBRC110019_25040</name>
</gene>
<evidence type="ECO:0000256" key="1">
    <source>
        <dbReference type="PROSITE-ProRule" id="PRU00169"/>
    </source>
</evidence>
<organism evidence="3 4">
    <name type="scientific">Neptunitalea chrysea</name>
    <dbReference type="NCBI Taxonomy" id="1647581"/>
    <lineage>
        <taxon>Bacteria</taxon>
        <taxon>Pseudomonadati</taxon>
        <taxon>Bacteroidota</taxon>
        <taxon>Flavobacteriia</taxon>
        <taxon>Flavobacteriales</taxon>
        <taxon>Flavobacteriaceae</taxon>
        <taxon>Neptunitalea</taxon>
    </lineage>
</organism>
<keyword evidence="1" id="KW-0597">Phosphoprotein</keyword>
<dbReference type="SMART" id="SM00448">
    <property type="entry name" value="REC"/>
    <property type="match status" value="1"/>
</dbReference>
<dbReference type="AlphaFoldDB" id="A0A9W6B6D4"/>
<dbReference type="EMBL" id="BRVP01000018">
    <property type="protein sequence ID" value="GLB53463.1"/>
    <property type="molecule type" value="Genomic_DNA"/>
</dbReference>
<dbReference type="SUPFAM" id="SSF52172">
    <property type="entry name" value="CheY-like"/>
    <property type="match status" value="1"/>
</dbReference>
<dbReference type="RefSeq" id="WP_281755436.1">
    <property type="nucleotide sequence ID" value="NZ_BRVP01000018.1"/>
</dbReference>
<dbReference type="GO" id="GO:0000160">
    <property type="term" value="P:phosphorelay signal transduction system"/>
    <property type="evidence" value="ECO:0007669"/>
    <property type="project" value="InterPro"/>
</dbReference>
<dbReference type="InterPro" id="IPR001789">
    <property type="entry name" value="Sig_transdc_resp-reg_receiver"/>
</dbReference>
<accession>A0A9W6B6D4</accession>
<dbReference type="Proteomes" id="UP001143545">
    <property type="component" value="Unassembled WGS sequence"/>
</dbReference>
<dbReference type="PROSITE" id="PS50110">
    <property type="entry name" value="RESPONSE_REGULATORY"/>
    <property type="match status" value="1"/>
</dbReference>
<sequence>MLQNICIIDDNPIFLLTATKMIQLQNCAKSICSFKNGEIALGHLKNEYKAGADLPDLILLDINMPVMDGWQFLDALRSLNFPNLTIYLLTSSVDPADITRAKTYKMLSGYLTKPLTPEVIDSLMIEIS</sequence>
<keyword evidence="4" id="KW-1185">Reference proteome</keyword>
<evidence type="ECO:0000313" key="3">
    <source>
        <dbReference type="EMBL" id="GLB53463.1"/>
    </source>
</evidence>
<dbReference type="PANTHER" id="PTHR44520:SF2">
    <property type="entry name" value="RESPONSE REGULATOR RCP1"/>
    <property type="match status" value="1"/>
</dbReference>
<evidence type="ECO:0000313" key="4">
    <source>
        <dbReference type="Proteomes" id="UP001143545"/>
    </source>
</evidence>
<dbReference type="Gene3D" id="3.40.50.2300">
    <property type="match status" value="1"/>
</dbReference>